<name>A0A364K8J7_9BACL</name>
<evidence type="ECO:0000256" key="1">
    <source>
        <dbReference type="SAM" id="Phobius"/>
    </source>
</evidence>
<feature type="transmembrane region" description="Helical" evidence="1">
    <location>
        <begin position="48"/>
        <end position="69"/>
    </location>
</feature>
<keyword evidence="3" id="KW-1185">Reference proteome</keyword>
<evidence type="ECO:0000313" key="2">
    <source>
        <dbReference type="EMBL" id="RAL26619.1"/>
    </source>
</evidence>
<evidence type="ECO:0000313" key="3">
    <source>
        <dbReference type="Proteomes" id="UP000251213"/>
    </source>
</evidence>
<reference evidence="2 3" key="2">
    <citation type="submission" date="2018-06" db="EMBL/GenBank/DDBJ databases">
        <authorList>
            <person name="Zhirakovskaya E."/>
        </authorList>
    </citation>
    <scope>NUCLEOTIDE SEQUENCE [LARGE SCALE GENOMIC DNA]</scope>
    <source>
        <strain evidence="2 3">FBKL4.011</strain>
    </source>
</reference>
<dbReference type="NCBIfam" id="TIGR04086">
    <property type="entry name" value="TIGR04086_membr"/>
    <property type="match status" value="1"/>
</dbReference>
<dbReference type="OrthoDB" id="2381657at2"/>
<comment type="caution">
    <text evidence="2">The sequence shown here is derived from an EMBL/GenBank/DDBJ whole genome shotgun (WGS) entry which is preliminary data.</text>
</comment>
<protein>
    <submittedName>
        <fullName evidence="2">TIGR04086 family membrane protein</fullName>
    </submittedName>
</protein>
<dbReference type="InterPro" id="IPR023804">
    <property type="entry name" value="DUF3792_TM"/>
</dbReference>
<accession>A0A364K8J7</accession>
<proteinExistence type="predicted"/>
<keyword evidence="1" id="KW-0812">Transmembrane</keyword>
<feature type="transmembrane region" description="Helical" evidence="1">
    <location>
        <begin position="21"/>
        <end position="42"/>
    </location>
</feature>
<dbReference type="Pfam" id="PF12670">
    <property type="entry name" value="DUF3792"/>
    <property type="match status" value="1"/>
</dbReference>
<organism evidence="2 3">
    <name type="scientific">Thermoflavimicrobium daqui</name>
    <dbReference type="NCBI Taxonomy" id="2137476"/>
    <lineage>
        <taxon>Bacteria</taxon>
        <taxon>Bacillati</taxon>
        <taxon>Bacillota</taxon>
        <taxon>Bacilli</taxon>
        <taxon>Bacillales</taxon>
        <taxon>Thermoactinomycetaceae</taxon>
        <taxon>Thermoflavimicrobium</taxon>
    </lineage>
</organism>
<feature type="transmembrane region" description="Helical" evidence="1">
    <location>
        <begin position="76"/>
        <end position="99"/>
    </location>
</feature>
<dbReference type="RefSeq" id="WP_113657224.1">
    <property type="nucleotide sequence ID" value="NZ_KZ845663.1"/>
</dbReference>
<dbReference type="AlphaFoldDB" id="A0A364K8J7"/>
<keyword evidence="1" id="KW-0472">Membrane</keyword>
<feature type="transmembrane region" description="Helical" evidence="1">
    <location>
        <begin position="105"/>
        <end position="126"/>
    </location>
</feature>
<dbReference type="Proteomes" id="UP000251213">
    <property type="component" value="Unassembled WGS sequence"/>
</dbReference>
<dbReference type="EMBL" id="QJKK01000001">
    <property type="protein sequence ID" value="RAL26619.1"/>
    <property type="molecule type" value="Genomic_DNA"/>
</dbReference>
<sequence length="130" mass="14299">MKDSSLRKAKLGLSSPWIAGQFVIWMLVFTISLIMALLFTYSSLESQFLSQITLVINSITLFIGGYTAGKKAQKKGWYYGGMQGLIYCLILILIAFLGFDMSIQSQALIFLLIAFSISAVGGIIGVNRSR</sequence>
<gene>
    <name evidence="2" type="ORF">DL897_00790</name>
</gene>
<keyword evidence="1" id="KW-1133">Transmembrane helix</keyword>
<reference evidence="2 3" key="1">
    <citation type="submission" date="2018-06" db="EMBL/GenBank/DDBJ databases">
        <title>Thermoflavimicrobium daqus sp. nov., a thermophilic microbe isolated from Moutai-flavour Daqu.</title>
        <authorList>
            <person name="Wang X."/>
            <person name="Zhou H."/>
        </authorList>
    </citation>
    <scope>NUCLEOTIDE SEQUENCE [LARGE SCALE GENOMIC DNA]</scope>
    <source>
        <strain evidence="2 3">FBKL4.011</strain>
    </source>
</reference>